<dbReference type="PIRSF" id="PIRSF005647">
    <property type="entry name" value="CooC"/>
    <property type="match status" value="1"/>
</dbReference>
<name>H1KYU6_9EURY</name>
<feature type="domain" description="CobQ/CobB/MinD/ParA nucleotide binding" evidence="3">
    <location>
        <begin position="9"/>
        <end position="235"/>
    </location>
</feature>
<proteinExistence type="predicted"/>
<dbReference type="PANTHER" id="PTHR43384:SF7">
    <property type="entry name" value="CARBON-MONOXIDE DEHYDROGENASE ACCESSORY PROTEIN"/>
    <property type="match status" value="1"/>
</dbReference>
<dbReference type="SUPFAM" id="SSF52540">
    <property type="entry name" value="P-loop containing nucleoside triphosphate hydrolases"/>
    <property type="match status" value="1"/>
</dbReference>
<evidence type="ECO:0000313" key="4">
    <source>
        <dbReference type="EMBL" id="EHP86681.1"/>
    </source>
</evidence>
<dbReference type="CDD" id="cd02034">
    <property type="entry name" value="CooC1"/>
    <property type="match status" value="1"/>
</dbReference>
<evidence type="ECO:0000259" key="3">
    <source>
        <dbReference type="Pfam" id="PF01656"/>
    </source>
</evidence>
<dbReference type="OrthoDB" id="31168at2157"/>
<dbReference type="InterPro" id="IPR027417">
    <property type="entry name" value="P-loop_NTPase"/>
</dbReference>
<dbReference type="PATRIC" id="fig|647171.4.peg.949"/>
<keyword evidence="2" id="KW-0067">ATP-binding</keyword>
<dbReference type="Proteomes" id="UP000003706">
    <property type="component" value="Unassembled WGS sequence"/>
</dbReference>
<dbReference type="GO" id="GO:0005524">
    <property type="term" value="F:ATP binding"/>
    <property type="evidence" value="ECO:0007669"/>
    <property type="project" value="UniProtKB-KW"/>
</dbReference>
<dbReference type="Gene3D" id="3.40.50.300">
    <property type="entry name" value="P-loop containing nucleotide triphosphate hydrolases"/>
    <property type="match status" value="1"/>
</dbReference>
<accession>H1KYU6</accession>
<dbReference type="InterPro" id="IPR050625">
    <property type="entry name" value="ParA/MinD_ATPase"/>
</dbReference>
<dbReference type="GO" id="GO:0051782">
    <property type="term" value="P:negative regulation of cell division"/>
    <property type="evidence" value="ECO:0007669"/>
    <property type="project" value="TreeGrafter"/>
</dbReference>
<dbReference type="InterPro" id="IPR014433">
    <property type="entry name" value="CooC"/>
</dbReference>
<dbReference type="GO" id="GO:0005829">
    <property type="term" value="C:cytosol"/>
    <property type="evidence" value="ECO:0007669"/>
    <property type="project" value="TreeGrafter"/>
</dbReference>
<dbReference type="GO" id="GO:0009898">
    <property type="term" value="C:cytoplasmic side of plasma membrane"/>
    <property type="evidence" value="ECO:0007669"/>
    <property type="project" value="TreeGrafter"/>
</dbReference>
<dbReference type="Pfam" id="PF01656">
    <property type="entry name" value="CbiA"/>
    <property type="match status" value="1"/>
</dbReference>
<dbReference type="GO" id="GO:0016887">
    <property type="term" value="F:ATP hydrolysis activity"/>
    <property type="evidence" value="ECO:0007669"/>
    <property type="project" value="TreeGrafter"/>
</dbReference>
<protein>
    <submittedName>
        <fullName evidence="4">Cobyrinic acid ac-diamide synthase</fullName>
    </submittedName>
</protein>
<keyword evidence="5" id="KW-1185">Reference proteome</keyword>
<reference evidence="4 5" key="1">
    <citation type="submission" date="2011-09" db="EMBL/GenBank/DDBJ databases">
        <title>The draft genome of Methanotorris formicicus Mc-S-70.</title>
        <authorList>
            <consortium name="US DOE Joint Genome Institute (JGI-PGF)"/>
            <person name="Lucas S."/>
            <person name="Han J."/>
            <person name="Lapidus A."/>
            <person name="Cheng J.-F."/>
            <person name="Goodwin L."/>
            <person name="Pitluck S."/>
            <person name="Peters L."/>
            <person name="Land M.L."/>
            <person name="Hauser L."/>
            <person name="Sieprawska-Lupa M."/>
            <person name="Takai K."/>
            <person name="Miyazaki J."/>
            <person name="Whitman W."/>
            <person name="Woyke T.J."/>
        </authorList>
    </citation>
    <scope>NUCLEOTIDE SEQUENCE [LARGE SCALE GENOMIC DNA]</scope>
    <source>
        <strain evidence="4 5">Mc-S-70</strain>
    </source>
</reference>
<dbReference type="PANTHER" id="PTHR43384">
    <property type="entry name" value="SEPTUM SITE-DETERMINING PROTEIN MIND HOMOLOG, CHLOROPLASTIC-RELATED"/>
    <property type="match status" value="1"/>
</dbReference>
<evidence type="ECO:0000313" key="5">
    <source>
        <dbReference type="Proteomes" id="UP000003706"/>
    </source>
</evidence>
<comment type="caution">
    <text evidence="4">The sequence shown here is derived from an EMBL/GenBank/DDBJ whole genome shotgun (WGS) entry which is preliminary data.</text>
</comment>
<dbReference type="FunFam" id="3.40.50.300:FF:001573">
    <property type="entry name" value="Carbon monoxide dehydrogenase accessory protein CooC"/>
    <property type="match status" value="1"/>
</dbReference>
<dbReference type="AlphaFoldDB" id="H1KYU6"/>
<evidence type="ECO:0000256" key="1">
    <source>
        <dbReference type="ARBA" id="ARBA00022741"/>
    </source>
</evidence>
<dbReference type="EMBL" id="AGJL01000021">
    <property type="protein sequence ID" value="EHP86681.1"/>
    <property type="molecule type" value="Genomic_DNA"/>
</dbReference>
<keyword evidence="1" id="KW-0547">Nucleotide-binding</keyword>
<evidence type="ECO:0000256" key="2">
    <source>
        <dbReference type="ARBA" id="ARBA00022840"/>
    </source>
</evidence>
<dbReference type="STRING" id="647171.MetfoDRAFT_0969"/>
<gene>
    <name evidence="4" type="ORF">MetfoDRAFT_0969</name>
</gene>
<dbReference type="InterPro" id="IPR002586">
    <property type="entry name" value="CobQ/CobB/MinD/ParA_Nub-bd_dom"/>
</dbReference>
<sequence length="257" mass="29036">MTTRFAHKIIAISGKGGTGKTMFSTLLIKALTKKTNSILVIDADPDSNLPETLGVEVEKTVGDIREDLKKLVEENKLPPGITKQNYLEGKIYEIIVETNNFDLLVMGRPEGSGCYCSVNNWLRQIIDTLAKSYEYVIIDTEAGLEHLSRRTTQNVDLMIVVTDASKRGIGTAKRIKKLANELEVKFKDIYVVANKVNEENEQIVEEYAKELGLNLIGKLPYNKEIAEYDLRGKPLFDLPDDNEVYKKVEKIVEKWII</sequence>
<dbReference type="RefSeq" id="WP_007044405.1">
    <property type="nucleotide sequence ID" value="NZ_AGJL01000021.1"/>
</dbReference>
<organism evidence="4 5">
    <name type="scientific">Methanotorris formicicus Mc-S-70</name>
    <dbReference type="NCBI Taxonomy" id="647171"/>
    <lineage>
        <taxon>Archaea</taxon>
        <taxon>Methanobacteriati</taxon>
        <taxon>Methanobacteriota</taxon>
        <taxon>Methanomada group</taxon>
        <taxon>Methanococci</taxon>
        <taxon>Methanococcales</taxon>
        <taxon>Methanocaldococcaceae</taxon>
        <taxon>Methanotorris</taxon>
    </lineage>
</organism>